<dbReference type="InterPro" id="IPR016181">
    <property type="entry name" value="Acyl_CoA_acyltransferase"/>
</dbReference>
<dbReference type="PANTHER" id="PTHR43451">
    <property type="entry name" value="ACETYLTRANSFERASE (GNAT) FAMILY PROTEIN"/>
    <property type="match status" value="1"/>
</dbReference>
<feature type="domain" description="N-acetyltransferase" evidence="1">
    <location>
        <begin position="9"/>
        <end position="161"/>
    </location>
</feature>
<dbReference type="SUPFAM" id="SSF55729">
    <property type="entry name" value="Acyl-CoA N-acyltransferases (Nat)"/>
    <property type="match status" value="1"/>
</dbReference>
<dbReference type="CDD" id="cd04301">
    <property type="entry name" value="NAT_SF"/>
    <property type="match status" value="1"/>
</dbReference>
<dbReference type="PROSITE" id="PS51186">
    <property type="entry name" value="GNAT"/>
    <property type="match status" value="1"/>
</dbReference>
<dbReference type="EMBL" id="JACIFV010000025">
    <property type="protein sequence ID" value="MBB4195043.1"/>
    <property type="molecule type" value="Genomic_DNA"/>
</dbReference>
<dbReference type="Pfam" id="PF13673">
    <property type="entry name" value="Acetyltransf_10"/>
    <property type="match status" value="1"/>
</dbReference>
<comment type="caution">
    <text evidence="2">The sequence shown here is derived from an EMBL/GenBank/DDBJ whole genome shotgun (WGS) entry which is preliminary data.</text>
</comment>
<proteinExistence type="predicted"/>
<organism evidence="2 3">
    <name type="scientific">Rhizobium aethiopicum</name>
    <dbReference type="NCBI Taxonomy" id="1138170"/>
    <lineage>
        <taxon>Bacteria</taxon>
        <taxon>Pseudomonadati</taxon>
        <taxon>Pseudomonadota</taxon>
        <taxon>Alphaproteobacteria</taxon>
        <taxon>Hyphomicrobiales</taxon>
        <taxon>Rhizobiaceae</taxon>
        <taxon>Rhizobium/Agrobacterium group</taxon>
        <taxon>Rhizobium</taxon>
    </lineage>
</organism>
<dbReference type="EC" id="2.3.1.-" evidence="2"/>
<gene>
    <name evidence="2" type="ORF">GGD53_005230</name>
</gene>
<sequence length="161" mass="18388">MAVLMDERILIRPYVPGDVDATIEIFLRSIREVSSKDYSAAEIAAWAKVEDRALWAERRMSRPAWMAEIAGNAVGFSDLTSDGCLDMMFVHPGYQGIGVATRLLGRVEEEALRLGFRRIYTEASRTARPFFERKGFRVITRQTVEKRGQGLENFLMEKFYA</sequence>
<dbReference type="InterPro" id="IPR052564">
    <property type="entry name" value="N-acetyltrans/Recomb-assoc"/>
</dbReference>
<evidence type="ECO:0000313" key="3">
    <source>
        <dbReference type="Proteomes" id="UP000524492"/>
    </source>
</evidence>
<protein>
    <submittedName>
        <fullName evidence="2">Putative acetyltransferase</fullName>
        <ecNumber evidence="2">2.3.1.-</ecNumber>
    </submittedName>
</protein>
<dbReference type="Gene3D" id="3.40.630.30">
    <property type="match status" value="1"/>
</dbReference>
<evidence type="ECO:0000259" key="1">
    <source>
        <dbReference type="PROSITE" id="PS51186"/>
    </source>
</evidence>
<keyword evidence="2" id="KW-0012">Acyltransferase</keyword>
<accession>A0A7W6VRT6</accession>
<dbReference type="InterPro" id="IPR000182">
    <property type="entry name" value="GNAT_dom"/>
</dbReference>
<dbReference type="GO" id="GO:0016747">
    <property type="term" value="F:acyltransferase activity, transferring groups other than amino-acyl groups"/>
    <property type="evidence" value="ECO:0007669"/>
    <property type="project" value="InterPro"/>
</dbReference>
<dbReference type="AlphaFoldDB" id="A0A7W6VRT6"/>
<keyword evidence="2" id="KW-0808">Transferase</keyword>
<keyword evidence="3" id="KW-1185">Reference proteome</keyword>
<dbReference type="Proteomes" id="UP000524492">
    <property type="component" value="Unassembled WGS sequence"/>
</dbReference>
<evidence type="ECO:0000313" key="2">
    <source>
        <dbReference type="EMBL" id="MBB4195043.1"/>
    </source>
</evidence>
<dbReference type="PANTHER" id="PTHR43451:SF1">
    <property type="entry name" value="ACETYLTRANSFERASE"/>
    <property type="match status" value="1"/>
</dbReference>
<reference evidence="2 3" key="1">
    <citation type="submission" date="2020-08" db="EMBL/GenBank/DDBJ databases">
        <title>Genomic Encyclopedia of Type Strains, Phase IV (KMG-V): Genome sequencing to study the core and pangenomes of soil and plant-associated prokaryotes.</title>
        <authorList>
            <person name="Whitman W."/>
        </authorList>
    </citation>
    <scope>NUCLEOTIDE SEQUENCE [LARGE SCALE GENOMIC DNA]</scope>
    <source>
        <strain evidence="2 3">SEMIA 4074</strain>
    </source>
</reference>
<name>A0A7W6VRT6_9HYPH</name>